<proteinExistence type="predicted"/>
<feature type="domain" description="YdhG-like" evidence="2">
    <location>
        <begin position="44"/>
        <end position="136"/>
    </location>
</feature>
<dbReference type="Pfam" id="PF13376">
    <property type="entry name" value="OmdA"/>
    <property type="match status" value="1"/>
</dbReference>
<dbReference type="EMBL" id="CP093547">
    <property type="protein sequence ID" value="UNP27709.1"/>
    <property type="molecule type" value="Genomic_DNA"/>
</dbReference>
<evidence type="ECO:0000256" key="1">
    <source>
        <dbReference type="SAM" id="MobiDB-lite"/>
    </source>
</evidence>
<accession>A0ABY3X576</accession>
<dbReference type="RefSeq" id="WP_237049762.1">
    <property type="nucleotide sequence ID" value="NZ_CP011131.1"/>
</dbReference>
<dbReference type="Pfam" id="PF08818">
    <property type="entry name" value="DUF1801"/>
    <property type="match status" value="1"/>
</dbReference>
<evidence type="ECO:0000259" key="2">
    <source>
        <dbReference type="Pfam" id="PF08818"/>
    </source>
</evidence>
<dbReference type="Proteomes" id="UP000829194">
    <property type="component" value="Chromosome"/>
</dbReference>
<reference evidence="3 4" key="1">
    <citation type="submission" date="2022-03" db="EMBL/GenBank/DDBJ databases">
        <title>Complete genome sequence of Lysobacter capsici VKM B-2533 and Lysobacter gummosus 10.1.1, promising sources of lytic agents.</title>
        <authorList>
            <person name="Tarlachkov S.V."/>
            <person name="Kudryakova I.V."/>
            <person name="Afoshin A.S."/>
            <person name="Leontyevskaya E.A."/>
            <person name="Leontyevskaya N.V."/>
        </authorList>
    </citation>
    <scope>NUCLEOTIDE SEQUENCE [LARGE SCALE GENOMIC DNA]</scope>
    <source>
        <strain evidence="3 4">10.1.1</strain>
    </source>
</reference>
<evidence type="ECO:0000313" key="4">
    <source>
        <dbReference type="Proteomes" id="UP000829194"/>
    </source>
</evidence>
<dbReference type="SUPFAM" id="SSF159888">
    <property type="entry name" value="YdhG-like"/>
    <property type="match status" value="1"/>
</dbReference>
<dbReference type="InterPro" id="IPR014922">
    <property type="entry name" value="YdhG-like"/>
</dbReference>
<name>A0ABY3X576_9GAMM</name>
<evidence type="ECO:0000313" key="3">
    <source>
        <dbReference type="EMBL" id="UNP27709.1"/>
    </source>
</evidence>
<protein>
    <submittedName>
        <fullName evidence="3">YdeI/OmpD-associated family protein</fullName>
    </submittedName>
</protein>
<feature type="compositionally biased region" description="Low complexity" evidence="1">
    <location>
        <begin position="1"/>
        <end position="26"/>
    </location>
</feature>
<sequence length="226" mass="24665">MNAKSASAAPKKAPAAKAKMKTAPPTSHDPRIGTYIAASAAFAQPILEHVRALVHKACPQVEESIKWGMPSFVYRGKILCGMAAFKQHATLGFWQAPNIADADRSRSGEAMGQFGRLTAVGDLPGARELGRQVKQAMALIEAGVTRSPGKTAQAKPPVVVPDDLAAALKRNTKARATYEGFPPSQQREYVEWIEEAKREQTRQPRLAQAVEWMAEGKSRNWKYMAK</sequence>
<dbReference type="Gene3D" id="3.90.1150.200">
    <property type="match status" value="1"/>
</dbReference>
<feature type="region of interest" description="Disordered" evidence="1">
    <location>
        <begin position="1"/>
        <end position="29"/>
    </location>
</feature>
<keyword evidence="4" id="KW-1185">Reference proteome</keyword>
<organism evidence="3 4">
    <name type="scientific">Lysobacter gummosus</name>
    <dbReference type="NCBI Taxonomy" id="262324"/>
    <lineage>
        <taxon>Bacteria</taxon>
        <taxon>Pseudomonadati</taxon>
        <taxon>Pseudomonadota</taxon>
        <taxon>Gammaproteobacteria</taxon>
        <taxon>Lysobacterales</taxon>
        <taxon>Lysobacteraceae</taxon>
        <taxon>Lysobacter</taxon>
    </lineage>
</organism>
<gene>
    <name evidence="3" type="ORF">MOV92_14405</name>
</gene>